<evidence type="ECO:0000256" key="1">
    <source>
        <dbReference type="SAM" id="MobiDB-lite"/>
    </source>
</evidence>
<sequence length="215" mass="23983">MQTIPLKRGVNVDLLTELKKLLKKNLEGKDIKPSLSSLEKVQSQRDKIIRITEYQGPNDITDYKCYFSYLNQIEAAFPLSGTKAAPINWSWAVCYGKSKTVIRSILYEKACVLFNIGALYTQAAFLAINVQEPDIIACEVCIDALSFAALYFHTLDVQYAMHLASLGVSKDLTSPVLKTVRFLEFLKSSSNRSASPRPSTPISSKPRSPSSPTRR</sequence>
<dbReference type="PROSITE" id="PS51180">
    <property type="entry name" value="BRO1"/>
    <property type="match status" value="1"/>
</dbReference>
<organism evidence="3">
    <name type="scientific">Blastocystis hominis</name>
    <dbReference type="NCBI Taxonomy" id="12968"/>
    <lineage>
        <taxon>Eukaryota</taxon>
        <taxon>Sar</taxon>
        <taxon>Stramenopiles</taxon>
        <taxon>Bigyra</taxon>
        <taxon>Opalozoa</taxon>
        <taxon>Opalinata</taxon>
        <taxon>Blastocystidae</taxon>
        <taxon>Blastocystis</taxon>
    </lineage>
</organism>
<keyword evidence="4" id="KW-1185">Reference proteome</keyword>
<dbReference type="Gene3D" id="1.25.40.280">
    <property type="entry name" value="alix/aip1 like domains"/>
    <property type="match status" value="1"/>
</dbReference>
<gene>
    <name evidence="3" type="ORF">GSBLH_T00001946001</name>
</gene>
<proteinExistence type="predicted"/>
<dbReference type="InterPro" id="IPR004328">
    <property type="entry name" value="BRO1_dom"/>
</dbReference>
<accession>D8M1A4</accession>
<evidence type="ECO:0000259" key="2">
    <source>
        <dbReference type="PROSITE" id="PS51180"/>
    </source>
</evidence>
<feature type="domain" description="BRO1" evidence="2">
    <location>
        <begin position="1"/>
        <end position="215"/>
    </location>
</feature>
<dbReference type="InParanoid" id="D8M1A4"/>
<feature type="region of interest" description="Disordered" evidence="1">
    <location>
        <begin position="189"/>
        <end position="215"/>
    </location>
</feature>
<dbReference type="Proteomes" id="UP000008312">
    <property type="component" value="Unassembled WGS sequence"/>
</dbReference>
<protein>
    <recommendedName>
        <fullName evidence="2">BRO1 domain-containing protein</fullName>
    </recommendedName>
</protein>
<dbReference type="OrthoDB" id="2141925at2759"/>
<dbReference type="Pfam" id="PF03097">
    <property type="entry name" value="BRO1"/>
    <property type="match status" value="1"/>
</dbReference>
<name>D8M1A4_BLAHO</name>
<dbReference type="GeneID" id="24919164"/>
<dbReference type="InterPro" id="IPR038499">
    <property type="entry name" value="BRO1_sf"/>
</dbReference>
<evidence type="ECO:0000313" key="3">
    <source>
        <dbReference type="EMBL" id="CBK21843.2"/>
    </source>
</evidence>
<dbReference type="RefSeq" id="XP_012895891.1">
    <property type="nucleotide sequence ID" value="XM_013040437.1"/>
</dbReference>
<dbReference type="AlphaFoldDB" id="D8M1A4"/>
<reference evidence="3" key="1">
    <citation type="submission" date="2010-02" db="EMBL/GenBank/DDBJ databases">
        <title>Sequencing and annotation of the Blastocystis hominis genome.</title>
        <authorList>
            <person name="Wincker P."/>
        </authorList>
    </citation>
    <scope>NUCLEOTIDE SEQUENCE</scope>
    <source>
        <strain evidence="3">Singapore isolate B</strain>
    </source>
</reference>
<evidence type="ECO:0000313" key="4">
    <source>
        <dbReference type="Proteomes" id="UP000008312"/>
    </source>
</evidence>
<dbReference type="EMBL" id="FN668645">
    <property type="protein sequence ID" value="CBK21843.2"/>
    <property type="molecule type" value="Genomic_DNA"/>
</dbReference>